<dbReference type="InterPro" id="IPR039554">
    <property type="entry name" value="HigA2-like_HTH"/>
</dbReference>
<dbReference type="InterPro" id="IPR010982">
    <property type="entry name" value="Lambda_DNA-bd_dom_sf"/>
</dbReference>
<dbReference type="CDD" id="cd00093">
    <property type="entry name" value="HTH_XRE"/>
    <property type="match status" value="1"/>
</dbReference>
<dbReference type="RefSeq" id="WP_105390773.1">
    <property type="nucleotide sequence ID" value="NZ_PUIQ01000012.1"/>
</dbReference>
<proteinExistence type="predicted"/>
<name>A0A2S8IVX2_BURCE</name>
<dbReference type="PROSITE" id="PS50943">
    <property type="entry name" value="HTH_CROC1"/>
    <property type="match status" value="1"/>
</dbReference>
<evidence type="ECO:0000259" key="1">
    <source>
        <dbReference type="PROSITE" id="PS50943"/>
    </source>
</evidence>
<feature type="domain" description="HTH cro/C1-type" evidence="1">
    <location>
        <begin position="33"/>
        <end position="88"/>
    </location>
</feature>
<dbReference type="Pfam" id="PF13744">
    <property type="entry name" value="HTH_37"/>
    <property type="match status" value="1"/>
</dbReference>
<dbReference type="Proteomes" id="UP000238206">
    <property type="component" value="Unassembled WGS sequence"/>
</dbReference>
<comment type="caution">
    <text evidence="2">The sequence shown here is derived from an EMBL/GenBank/DDBJ whole genome shotgun (WGS) entry which is preliminary data.</text>
</comment>
<gene>
    <name evidence="2" type="ORF">C5615_12045</name>
</gene>
<organism evidence="2 3">
    <name type="scientific">Burkholderia cepacia</name>
    <name type="common">Pseudomonas cepacia</name>
    <dbReference type="NCBI Taxonomy" id="292"/>
    <lineage>
        <taxon>Bacteria</taxon>
        <taxon>Pseudomonadati</taxon>
        <taxon>Pseudomonadota</taxon>
        <taxon>Betaproteobacteria</taxon>
        <taxon>Burkholderiales</taxon>
        <taxon>Burkholderiaceae</taxon>
        <taxon>Burkholderia</taxon>
        <taxon>Burkholderia cepacia complex</taxon>
    </lineage>
</organism>
<protein>
    <submittedName>
        <fullName evidence="2">Transcriptional regulator</fullName>
    </submittedName>
</protein>
<dbReference type="SUPFAM" id="SSF47413">
    <property type="entry name" value="lambda repressor-like DNA-binding domains"/>
    <property type="match status" value="1"/>
</dbReference>
<reference evidence="2 3" key="1">
    <citation type="submission" date="2018-02" db="EMBL/GenBank/DDBJ databases">
        <title>Draft genome sequencing of Burkholderia cepacia Y14-15.</title>
        <authorList>
            <person name="Zheng B.-X."/>
        </authorList>
    </citation>
    <scope>NUCLEOTIDE SEQUENCE [LARGE SCALE GENOMIC DNA]</scope>
    <source>
        <strain evidence="2 3">Y14-15</strain>
    </source>
</reference>
<evidence type="ECO:0000313" key="3">
    <source>
        <dbReference type="Proteomes" id="UP000238206"/>
    </source>
</evidence>
<dbReference type="AlphaFoldDB" id="A0A2S8IVX2"/>
<dbReference type="GO" id="GO:0003677">
    <property type="term" value="F:DNA binding"/>
    <property type="evidence" value="ECO:0007669"/>
    <property type="project" value="InterPro"/>
</dbReference>
<dbReference type="Gene3D" id="1.10.260.40">
    <property type="entry name" value="lambda repressor-like DNA-binding domains"/>
    <property type="match status" value="1"/>
</dbReference>
<dbReference type="InterPro" id="IPR001387">
    <property type="entry name" value="Cro/C1-type_HTH"/>
</dbReference>
<dbReference type="EMBL" id="PUIQ01000012">
    <property type="protein sequence ID" value="PQP18927.1"/>
    <property type="molecule type" value="Genomic_DNA"/>
</dbReference>
<sequence length="93" mass="10262">MTNERYTNIWDAIEGQPAEAENMKLRSELMIALKQRIAQLELSQAQAAQRLGVTQPRVSDLLRGKINLFGLDALVNMAAAVGLRVDLQVRASA</sequence>
<dbReference type="SMART" id="SM00530">
    <property type="entry name" value="HTH_XRE"/>
    <property type="match status" value="1"/>
</dbReference>
<evidence type="ECO:0000313" key="2">
    <source>
        <dbReference type="EMBL" id="PQP18927.1"/>
    </source>
</evidence>
<accession>A0A2S8IVX2</accession>